<dbReference type="InterPro" id="IPR000504">
    <property type="entry name" value="RRM_dom"/>
</dbReference>
<evidence type="ECO:0000256" key="2">
    <source>
        <dbReference type="SAM" id="MobiDB-lite"/>
    </source>
</evidence>
<feature type="compositionally biased region" description="Basic and acidic residues" evidence="2">
    <location>
        <begin position="381"/>
        <end position="397"/>
    </location>
</feature>
<dbReference type="InterPro" id="IPR012677">
    <property type="entry name" value="Nucleotide-bd_a/b_plait_sf"/>
</dbReference>
<comment type="caution">
    <text evidence="4">The sequence shown here is derived from an EMBL/GenBank/DDBJ whole genome shotgun (WGS) entry which is preliminary data.</text>
</comment>
<dbReference type="SUPFAM" id="SSF54928">
    <property type="entry name" value="RNA-binding domain, RBD"/>
    <property type="match status" value="1"/>
</dbReference>
<feature type="compositionally biased region" description="Basic and acidic residues" evidence="2">
    <location>
        <begin position="289"/>
        <end position="299"/>
    </location>
</feature>
<dbReference type="AlphaFoldDB" id="A0AAD4R5S0"/>
<keyword evidence="5" id="KW-1185">Reference proteome</keyword>
<accession>A0AAD4R5S0</accession>
<evidence type="ECO:0000256" key="1">
    <source>
        <dbReference type="PROSITE-ProRule" id="PRU00176"/>
    </source>
</evidence>
<dbReference type="GO" id="GO:0003723">
    <property type="term" value="F:RNA binding"/>
    <property type="evidence" value="ECO:0007669"/>
    <property type="project" value="UniProtKB-UniRule"/>
</dbReference>
<evidence type="ECO:0000313" key="5">
    <source>
        <dbReference type="Proteomes" id="UP001201812"/>
    </source>
</evidence>
<evidence type="ECO:0000313" key="4">
    <source>
        <dbReference type="EMBL" id="KAI1711570.1"/>
    </source>
</evidence>
<gene>
    <name evidence="4" type="ORF">DdX_10032</name>
</gene>
<dbReference type="Pfam" id="PF25015">
    <property type="entry name" value="RBD_AKAP-17A"/>
    <property type="match status" value="1"/>
</dbReference>
<keyword evidence="1" id="KW-0694">RNA-binding</keyword>
<feature type="region of interest" description="Disordered" evidence="2">
    <location>
        <begin position="277"/>
        <end position="299"/>
    </location>
</feature>
<organism evidence="4 5">
    <name type="scientific">Ditylenchus destructor</name>
    <dbReference type="NCBI Taxonomy" id="166010"/>
    <lineage>
        <taxon>Eukaryota</taxon>
        <taxon>Metazoa</taxon>
        <taxon>Ecdysozoa</taxon>
        <taxon>Nematoda</taxon>
        <taxon>Chromadorea</taxon>
        <taxon>Rhabditida</taxon>
        <taxon>Tylenchina</taxon>
        <taxon>Tylenchomorpha</taxon>
        <taxon>Sphaerularioidea</taxon>
        <taxon>Anguinidae</taxon>
        <taxon>Anguininae</taxon>
        <taxon>Ditylenchus</taxon>
    </lineage>
</organism>
<protein>
    <submittedName>
        <fullName evidence="4">A-kinase anchor protein 17A</fullName>
    </submittedName>
</protein>
<dbReference type="InterPro" id="IPR056852">
    <property type="entry name" value="AK17A/B"/>
</dbReference>
<dbReference type="PANTHER" id="PTHR12484:SF4">
    <property type="entry name" value="A-KINASE ANCHOR PROTEIN 17A"/>
    <property type="match status" value="1"/>
</dbReference>
<dbReference type="InterPro" id="IPR035979">
    <property type="entry name" value="RBD_domain_sf"/>
</dbReference>
<reference evidence="4" key="1">
    <citation type="submission" date="2022-01" db="EMBL/GenBank/DDBJ databases">
        <title>Genome Sequence Resource for Two Populations of Ditylenchus destructor, the Migratory Endoparasitic Phytonematode.</title>
        <authorList>
            <person name="Zhang H."/>
            <person name="Lin R."/>
            <person name="Xie B."/>
        </authorList>
    </citation>
    <scope>NUCLEOTIDE SEQUENCE</scope>
    <source>
        <strain evidence="4">BazhouSP</strain>
    </source>
</reference>
<sequence>MSDELIPFFTYRDLYLKQLNKIDIVVNLPKLRQLGQSVSNWEIRERLKKMLNNIELLEFKVQDSNLEQVSFELVINSAADCRYIIKQLDGVSFRAVGFTEPLIVSATMGKMEFPTRVDWDTYFAENPAMDERNAGERPDTVYIGGLPFEWFKSPIHKAYEETFEQIFSEYGQVLCVDIPQCDPLRKQMDDEISGIRLSSWSFGQDLFFEAYVQFKDYKAFVNAMTALSGKVLVQKTPGSLRETKIKVDFDKTAHLSYRKIKQREVKRAYLDYENAKKPPSIQEVSSSNAEKEETPKSEELAKQLIRAEKRRKNAQKAAQKKYEQLLRKKLKAKLTQRLHSTQRERETGAKALLQYIATLHRERLRKEKLSSMGASELASEYVKERGLPDEESMKEKLLRRQELKLRSRV</sequence>
<dbReference type="PANTHER" id="PTHR12484">
    <property type="entry name" value="B-LYMPHOCYTE ANTIGEN-RELATED"/>
    <property type="match status" value="1"/>
</dbReference>
<evidence type="ECO:0000259" key="3">
    <source>
        <dbReference type="PROSITE" id="PS50102"/>
    </source>
</evidence>
<dbReference type="PROSITE" id="PS50102">
    <property type="entry name" value="RRM"/>
    <property type="match status" value="1"/>
</dbReference>
<feature type="region of interest" description="Disordered" evidence="2">
    <location>
        <begin position="372"/>
        <end position="397"/>
    </location>
</feature>
<feature type="domain" description="RRM" evidence="3">
    <location>
        <begin position="139"/>
        <end position="252"/>
    </location>
</feature>
<name>A0AAD4R5S0_9BILA</name>
<dbReference type="Proteomes" id="UP001201812">
    <property type="component" value="Unassembled WGS sequence"/>
</dbReference>
<dbReference type="Gene3D" id="3.30.70.330">
    <property type="match status" value="1"/>
</dbReference>
<proteinExistence type="predicted"/>
<dbReference type="EMBL" id="JAKKPZ010000021">
    <property type="protein sequence ID" value="KAI1711570.1"/>
    <property type="molecule type" value="Genomic_DNA"/>
</dbReference>